<dbReference type="InterPro" id="IPR012910">
    <property type="entry name" value="Plug_dom"/>
</dbReference>
<reference evidence="14 15" key="1">
    <citation type="submission" date="2016-10" db="EMBL/GenBank/DDBJ databases">
        <authorList>
            <person name="de Groot N.N."/>
        </authorList>
    </citation>
    <scope>NUCLEOTIDE SEQUENCE [LARGE SCALE GENOMIC DNA]</scope>
    <source>
        <strain evidence="14 15">CGMCC 1.3801</strain>
    </source>
</reference>
<dbReference type="eggNOG" id="COG4771">
    <property type="taxonomic scope" value="Bacteria"/>
</dbReference>
<keyword evidence="9 10" id="KW-0998">Cell outer membrane</keyword>
<comment type="subcellular location">
    <subcellularLocation>
        <location evidence="1 10">Cell outer membrane</location>
        <topology evidence="1 10">Multi-pass membrane protein</topology>
    </subcellularLocation>
</comment>
<dbReference type="InterPro" id="IPR000531">
    <property type="entry name" value="Beta-barrel_TonB"/>
</dbReference>
<dbReference type="EMBL" id="FMTY01000001">
    <property type="protein sequence ID" value="SCX02493.1"/>
    <property type="molecule type" value="Genomic_DNA"/>
</dbReference>
<evidence type="ECO:0000256" key="1">
    <source>
        <dbReference type="ARBA" id="ARBA00004571"/>
    </source>
</evidence>
<evidence type="ECO:0000313" key="15">
    <source>
        <dbReference type="Proteomes" id="UP000182124"/>
    </source>
</evidence>
<evidence type="ECO:0000256" key="8">
    <source>
        <dbReference type="ARBA" id="ARBA00023170"/>
    </source>
</evidence>
<dbReference type="Gene3D" id="2.40.170.20">
    <property type="entry name" value="TonB-dependent receptor, beta-barrel domain"/>
    <property type="match status" value="1"/>
</dbReference>
<keyword evidence="8 14" id="KW-0675">Receptor</keyword>
<protein>
    <submittedName>
        <fullName evidence="14">Hemoglobin/transferrin/lactoferrin receptor protein</fullName>
    </submittedName>
</protein>
<dbReference type="GO" id="GO:0009279">
    <property type="term" value="C:cell outer membrane"/>
    <property type="evidence" value="ECO:0007669"/>
    <property type="project" value="UniProtKB-SubCell"/>
</dbReference>
<organism evidence="14 15">
    <name type="scientific">Flavobacterium saliperosum</name>
    <dbReference type="NCBI Taxonomy" id="329186"/>
    <lineage>
        <taxon>Bacteria</taxon>
        <taxon>Pseudomonadati</taxon>
        <taxon>Bacteroidota</taxon>
        <taxon>Flavobacteriia</taxon>
        <taxon>Flavobacteriales</taxon>
        <taxon>Flavobacteriaceae</taxon>
        <taxon>Flavobacterium</taxon>
    </lineage>
</organism>
<dbReference type="InterPro" id="IPR036942">
    <property type="entry name" value="Beta-barrel_TonB_sf"/>
</dbReference>
<keyword evidence="5" id="KW-0732">Signal</keyword>
<dbReference type="Proteomes" id="UP000182124">
    <property type="component" value="Unassembled WGS sequence"/>
</dbReference>
<dbReference type="GO" id="GO:0015344">
    <property type="term" value="F:siderophore uptake transmembrane transporter activity"/>
    <property type="evidence" value="ECO:0007669"/>
    <property type="project" value="TreeGrafter"/>
</dbReference>
<evidence type="ECO:0000313" key="14">
    <source>
        <dbReference type="EMBL" id="SCX02493.1"/>
    </source>
</evidence>
<dbReference type="InterPro" id="IPR037066">
    <property type="entry name" value="Plug_dom_sf"/>
</dbReference>
<keyword evidence="3 10" id="KW-1134">Transmembrane beta strand</keyword>
<name>A0A1G4V9K6_9FLAO</name>
<dbReference type="PANTHER" id="PTHR30069">
    <property type="entry name" value="TONB-DEPENDENT OUTER MEMBRANE RECEPTOR"/>
    <property type="match status" value="1"/>
</dbReference>
<feature type="domain" description="TonB-dependent receptor plug" evidence="13">
    <location>
        <begin position="42"/>
        <end position="150"/>
    </location>
</feature>
<evidence type="ECO:0000256" key="7">
    <source>
        <dbReference type="ARBA" id="ARBA00023136"/>
    </source>
</evidence>
<evidence type="ECO:0000259" key="12">
    <source>
        <dbReference type="Pfam" id="PF00593"/>
    </source>
</evidence>
<evidence type="ECO:0000256" key="9">
    <source>
        <dbReference type="ARBA" id="ARBA00023237"/>
    </source>
</evidence>
<evidence type="ECO:0000256" key="6">
    <source>
        <dbReference type="ARBA" id="ARBA00023077"/>
    </source>
</evidence>
<dbReference type="Pfam" id="PF07715">
    <property type="entry name" value="Plug"/>
    <property type="match status" value="1"/>
</dbReference>
<evidence type="ECO:0000256" key="11">
    <source>
        <dbReference type="RuleBase" id="RU003357"/>
    </source>
</evidence>
<dbReference type="Gene3D" id="2.170.130.10">
    <property type="entry name" value="TonB-dependent receptor, plug domain"/>
    <property type="match status" value="1"/>
</dbReference>
<keyword evidence="6 11" id="KW-0798">TonB box</keyword>
<keyword evidence="7 10" id="KW-0472">Membrane</keyword>
<gene>
    <name evidence="14" type="ORF">SAMN02927925_00517</name>
</gene>
<evidence type="ECO:0000259" key="13">
    <source>
        <dbReference type="Pfam" id="PF07715"/>
    </source>
</evidence>
<evidence type="ECO:0000256" key="4">
    <source>
        <dbReference type="ARBA" id="ARBA00022692"/>
    </source>
</evidence>
<keyword evidence="4 10" id="KW-0812">Transmembrane</keyword>
<dbReference type="RefSeq" id="WP_035653945.1">
    <property type="nucleotide sequence ID" value="NZ_CBCSBQ010000005.1"/>
</dbReference>
<dbReference type="Pfam" id="PF00593">
    <property type="entry name" value="TonB_dep_Rec_b-barrel"/>
    <property type="match status" value="1"/>
</dbReference>
<evidence type="ECO:0000256" key="5">
    <source>
        <dbReference type="ARBA" id="ARBA00022729"/>
    </source>
</evidence>
<dbReference type="PROSITE" id="PS52016">
    <property type="entry name" value="TONB_DEPENDENT_REC_3"/>
    <property type="match status" value="1"/>
</dbReference>
<dbReference type="InterPro" id="IPR039426">
    <property type="entry name" value="TonB-dep_rcpt-like"/>
</dbReference>
<evidence type="ECO:0000256" key="10">
    <source>
        <dbReference type="PROSITE-ProRule" id="PRU01360"/>
    </source>
</evidence>
<comment type="similarity">
    <text evidence="10 11">Belongs to the TonB-dependent receptor family.</text>
</comment>
<evidence type="ECO:0000256" key="3">
    <source>
        <dbReference type="ARBA" id="ARBA00022452"/>
    </source>
</evidence>
<dbReference type="STRING" id="329186.SAMN02927925_00517"/>
<accession>A0A1G4V9K6</accession>
<sequence>MKPYLYIVSLLTITTYAQTQKDTTKVKHLEEVVIATQKYLKPKKEIPQQVESISRKEIEFQNFQNTADILASSGNAAVQKSQQGGGSPVIRGFEASRILLLVDGIRMNNLIFRAGHLQNILTVDKNSIENMDIFFGPSSTVFGSDALGGAINMETKKAKLFSDTKKAFSGNALTRYSTVNEEKSIYFDLNYAKENWASLTSVSFNEFGDLKMGKNRNRNNPFFGEREQYIETVNGVDTYVTNADKYVQKFSGYTQYNLMQKLVYKQSNGNLHDLNFQFSTTSDIPRYDRLTDSNATGLRNAEWFYGPQKRILAAYTFNRDKAILGSDLKFTASFQNGEESRHNRRFGNYELQNRIEKTNAFAIDLDLKKKFTNSELMYGFESYYDYVNSTAYSNNIQTGETTPLDTRYPNGNNNMTRNDAYLTYSGKVNTKTSWNSGVRIGYTTLKSTIKDNSFFPLPFNSISQNNVTYSGTLGIIHNPGKNVRLVANIGSGYRAPNIDDLAKIFESGNNMVIVPNEDLEPEKTITADLGFTIKSKNKRFQLDHTYFYTRFIDAIVTGAFEYNGSATIDYNGSTSQVMANQNKGKAFVTGFSTNLKTYIIDNVLFTANFNYTLGRVVNEDDTYSPLDHIAPYYGKIGIAYDNKYIILEGYILYNGKKDLKDYLLNGEDNEQYAPKGGMPAWETYNLKASSRPIYGATVYAGIENILDTQYRTFASGINAPGRNIYGGLKYSF</sequence>
<dbReference type="PANTHER" id="PTHR30069:SF29">
    <property type="entry name" value="HEMOGLOBIN AND HEMOGLOBIN-HAPTOGLOBIN-BINDING PROTEIN 1-RELATED"/>
    <property type="match status" value="1"/>
</dbReference>
<proteinExistence type="inferred from homology"/>
<feature type="domain" description="TonB-dependent receptor-like beta-barrel" evidence="12">
    <location>
        <begin position="267"/>
        <end position="705"/>
    </location>
</feature>
<dbReference type="SUPFAM" id="SSF56935">
    <property type="entry name" value="Porins"/>
    <property type="match status" value="1"/>
</dbReference>
<keyword evidence="2 10" id="KW-0813">Transport</keyword>
<dbReference type="AlphaFoldDB" id="A0A1G4V9K6"/>
<dbReference type="GO" id="GO:0044718">
    <property type="term" value="P:siderophore transmembrane transport"/>
    <property type="evidence" value="ECO:0007669"/>
    <property type="project" value="TreeGrafter"/>
</dbReference>
<evidence type="ECO:0000256" key="2">
    <source>
        <dbReference type="ARBA" id="ARBA00022448"/>
    </source>
</evidence>